<evidence type="ECO:0008006" key="4">
    <source>
        <dbReference type="Google" id="ProtNLM"/>
    </source>
</evidence>
<dbReference type="Proteomes" id="UP000002020">
    <property type="component" value="Chromosome"/>
</dbReference>
<feature type="transmembrane region" description="Helical" evidence="1">
    <location>
        <begin position="12"/>
        <end position="37"/>
    </location>
</feature>
<dbReference type="AlphaFoldDB" id="B3R064"/>
<dbReference type="EMBL" id="CU469464">
    <property type="protein sequence ID" value="CAP18228.1"/>
    <property type="molecule type" value="Genomic_DNA"/>
</dbReference>
<organism evidence="3">
    <name type="scientific">Phytoplasma mali (strain AT)</name>
    <dbReference type="NCBI Taxonomy" id="482235"/>
    <lineage>
        <taxon>Bacteria</taxon>
        <taxon>Bacillati</taxon>
        <taxon>Mycoplasmatota</taxon>
        <taxon>Mollicutes</taxon>
        <taxon>Acholeplasmatales</taxon>
        <taxon>Acholeplasmataceae</taxon>
        <taxon>Candidatus Phytoplasma</taxon>
        <taxon>16SrX (Apple proliferation group)</taxon>
    </lineage>
</organism>
<dbReference type="STRING" id="37692.ATP_00041"/>
<keyword evidence="1" id="KW-1133">Transmembrane helix</keyword>
<reference evidence="2 3" key="1">
    <citation type="journal article" date="2008" name="BMC Genomics">
        <title>The linear chromosome of the plant-pathogenic mycoplasma 'Candidatus Phytoplasma mali'.</title>
        <authorList>
            <person name="Kube M."/>
            <person name="Schneider B."/>
            <person name="Kuhl H."/>
            <person name="Dandekar T."/>
            <person name="Heitmann K."/>
            <person name="Migdoll A.M."/>
            <person name="Reinhardt R."/>
            <person name="Seemueller E."/>
        </authorList>
    </citation>
    <scope>NUCLEOTIDE SEQUENCE [LARGE SCALE GENOMIC DNA]</scope>
    <source>
        <strain evidence="2 3">AT</strain>
    </source>
</reference>
<gene>
    <name evidence="2" type="ordered locus">ATP_00041</name>
</gene>
<evidence type="ECO:0000313" key="3">
    <source>
        <dbReference type="Proteomes" id="UP000002020"/>
    </source>
</evidence>
<dbReference type="KEGG" id="pml:ATP_00041"/>
<dbReference type="HOGENOM" id="CLU_565802_0_0_14"/>
<keyword evidence="1" id="KW-0812">Transmembrane</keyword>
<sequence length="482" mass="57914">MISIKNFSKRIKIIILSFVLLIISLIIIFLICCFYYKKNKKTNYEVQVDYSILLKEVETEINDIHRKDIFKKLLSFCEAKKNRQQLIFNWETDDTTINKIKEELRKIIVIPINYNLNTNNQRFEQEQHLQTNFQSILKNFFQKIKQEYVNYSDDNNLSENKKNSCITIFFEMQIEDLLSNLNQCVQSNTTIKNDLDSKLNELIKKNKFYKEFQEKQKEVENSLLGFEKEVNLKAFFIIKQHFLKYKQFLEIIFKKKEFILNNGFSPNSYQIFQEKALLLTEQEKLLYDQYDQLNPNLQLQINQLKYIITSITSYLGQIDVIIKRINTSFDEKRSKTTEEIRECNKQKIIIPYLRQLHTVLFSYFRLPSKVINDLDSGLEHKWGELPNLSTFQQNSYNNIIIDYMKDMTNEKTFRQLCQKLSNDNISYYYDKSFSTFPYEESNFILNSDIENENLKHKFDNEIILKVFQELQKKNNQLQDILL</sequence>
<proteinExistence type="predicted"/>
<evidence type="ECO:0000313" key="2">
    <source>
        <dbReference type="EMBL" id="CAP18228.1"/>
    </source>
</evidence>
<name>B3R064_PHYMT</name>
<accession>B3R064</accession>
<evidence type="ECO:0000256" key="1">
    <source>
        <dbReference type="SAM" id="Phobius"/>
    </source>
</evidence>
<keyword evidence="3" id="KW-1185">Reference proteome</keyword>
<protein>
    <recommendedName>
        <fullName evidence="4">Transmembrane protein</fullName>
    </recommendedName>
</protein>
<keyword evidence="1" id="KW-0472">Membrane</keyword>